<feature type="signal peptide" evidence="8">
    <location>
        <begin position="1"/>
        <end position="20"/>
    </location>
</feature>
<accession>A0A8T3AJ84</accession>
<comment type="similarity">
    <text evidence="1 7">Belongs to the cytochrome P450 family.</text>
</comment>
<evidence type="ECO:0000256" key="8">
    <source>
        <dbReference type="SAM" id="SignalP"/>
    </source>
</evidence>
<reference evidence="9" key="1">
    <citation type="journal article" date="2022" name="Front. Genet.">
        <title>Chromosome-Scale Assembly of the Dendrobium nobile Genome Provides Insights Into the Molecular Mechanism of the Biosynthesis of the Medicinal Active Ingredient of Dendrobium.</title>
        <authorList>
            <person name="Xu Q."/>
            <person name="Niu S.-C."/>
            <person name="Li K.-L."/>
            <person name="Zheng P.-J."/>
            <person name="Zhang X.-J."/>
            <person name="Jia Y."/>
            <person name="Liu Y."/>
            <person name="Niu Y.-X."/>
            <person name="Yu L.-H."/>
            <person name="Chen D.-F."/>
            <person name="Zhang G.-Q."/>
        </authorList>
    </citation>
    <scope>NUCLEOTIDE SEQUENCE</scope>
    <source>
        <tissue evidence="9">Leaf</tissue>
    </source>
</reference>
<gene>
    <name evidence="9" type="ORF">KFK09_022947</name>
</gene>
<evidence type="ECO:0000256" key="5">
    <source>
        <dbReference type="ARBA" id="ARBA00023004"/>
    </source>
</evidence>
<dbReference type="Gene3D" id="1.10.630.10">
    <property type="entry name" value="Cytochrome P450"/>
    <property type="match status" value="1"/>
</dbReference>
<keyword evidence="4 7" id="KW-0560">Oxidoreductase</keyword>
<sequence length="500" mass="57156">MALPLLALLVLLLTSLLLLKYHIDHRRRTSKPKLPPGPPRLPIIGNLHLLHRPLHRLLSQFSNKYGPLMFLQLGVHPALVISSAEMAKKFIKNHDQDCCSRPTVSFLNKLSYGGADIAFAPYGEQWRELRKICSNEIFSLKKVSSFRTLREEEIEHFISSISDLAAANIPVNLTDIIISLGANMMTRIALGRSYHNNGNKLHEILQEMHSISRCLFVTDFFPRFGWIDGVSGLNARVEKFMKKLDEIFEEVISEHLDPVRPNSEGAEDILDTMLGLLKDPTNNFTMNNVKGVLMDIFIGGTDTPSLILEWAMAELIRNPQIMKKAQDEVRSVVKSKGKVEEIDIQHLHYFKMILKETLRLYPPGPLLIPNEAIRGFKVDEYDIQPKTRIVINAWAIGRDATYWERPEEFFPERFINNTIDMKGQDFQLIPFGSGRRMCPGMNMGMAFVEIALANIIYAFNWDLIQGMSKEDIDLEEFKGSTLKKKNPLILMASRYTFMQE</sequence>
<evidence type="ECO:0000256" key="3">
    <source>
        <dbReference type="ARBA" id="ARBA00022723"/>
    </source>
</evidence>
<dbReference type="InterPro" id="IPR002401">
    <property type="entry name" value="Cyt_P450_E_grp-I"/>
</dbReference>
<name>A0A8T3AJ84_DENNO</name>
<comment type="cofactor">
    <cofactor evidence="6">
        <name>heme</name>
        <dbReference type="ChEBI" id="CHEBI:30413"/>
    </cofactor>
</comment>
<dbReference type="AlphaFoldDB" id="A0A8T3AJ84"/>
<dbReference type="InterPro" id="IPR017972">
    <property type="entry name" value="Cyt_P450_CS"/>
</dbReference>
<keyword evidence="10" id="KW-1185">Reference proteome</keyword>
<dbReference type="CDD" id="cd11072">
    <property type="entry name" value="CYP71-like"/>
    <property type="match status" value="1"/>
</dbReference>
<dbReference type="GO" id="GO:0005506">
    <property type="term" value="F:iron ion binding"/>
    <property type="evidence" value="ECO:0007669"/>
    <property type="project" value="InterPro"/>
</dbReference>
<keyword evidence="5 6" id="KW-0408">Iron</keyword>
<evidence type="ECO:0000313" key="10">
    <source>
        <dbReference type="Proteomes" id="UP000829196"/>
    </source>
</evidence>
<dbReference type="GO" id="GO:0020037">
    <property type="term" value="F:heme binding"/>
    <property type="evidence" value="ECO:0007669"/>
    <property type="project" value="InterPro"/>
</dbReference>
<evidence type="ECO:0000256" key="7">
    <source>
        <dbReference type="RuleBase" id="RU000461"/>
    </source>
</evidence>
<dbReference type="FunFam" id="1.10.630.10:FF:000011">
    <property type="entry name" value="Cytochrome P450 83B1"/>
    <property type="match status" value="1"/>
</dbReference>
<organism evidence="9 10">
    <name type="scientific">Dendrobium nobile</name>
    <name type="common">Orchid</name>
    <dbReference type="NCBI Taxonomy" id="94219"/>
    <lineage>
        <taxon>Eukaryota</taxon>
        <taxon>Viridiplantae</taxon>
        <taxon>Streptophyta</taxon>
        <taxon>Embryophyta</taxon>
        <taxon>Tracheophyta</taxon>
        <taxon>Spermatophyta</taxon>
        <taxon>Magnoliopsida</taxon>
        <taxon>Liliopsida</taxon>
        <taxon>Asparagales</taxon>
        <taxon>Orchidaceae</taxon>
        <taxon>Epidendroideae</taxon>
        <taxon>Malaxideae</taxon>
        <taxon>Dendrobiinae</taxon>
        <taxon>Dendrobium</taxon>
    </lineage>
</organism>
<dbReference type="InterPro" id="IPR001128">
    <property type="entry name" value="Cyt_P450"/>
</dbReference>
<keyword evidence="8" id="KW-0732">Signal</keyword>
<evidence type="ECO:0000256" key="6">
    <source>
        <dbReference type="PIRSR" id="PIRSR602401-1"/>
    </source>
</evidence>
<feature type="chain" id="PRO_5035752536" description="Cytochrome P450" evidence="8">
    <location>
        <begin position="21"/>
        <end position="500"/>
    </location>
</feature>
<dbReference type="PANTHER" id="PTHR47955:SF8">
    <property type="entry name" value="CYTOCHROME P450 71D11-LIKE"/>
    <property type="match status" value="1"/>
</dbReference>
<dbReference type="EMBL" id="JAGYWB010000016">
    <property type="protein sequence ID" value="KAI0496626.1"/>
    <property type="molecule type" value="Genomic_DNA"/>
</dbReference>
<dbReference type="OrthoDB" id="755682at2759"/>
<dbReference type="Pfam" id="PF00067">
    <property type="entry name" value="p450"/>
    <property type="match status" value="1"/>
</dbReference>
<dbReference type="GO" id="GO:0004497">
    <property type="term" value="F:monooxygenase activity"/>
    <property type="evidence" value="ECO:0007669"/>
    <property type="project" value="UniProtKB-KW"/>
</dbReference>
<dbReference type="InterPro" id="IPR036396">
    <property type="entry name" value="Cyt_P450_sf"/>
</dbReference>
<evidence type="ECO:0000256" key="1">
    <source>
        <dbReference type="ARBA" id="ARBA00010617"/>
    </source>
</evidence>
<evidence type="ECO:0000313" key="9">
    <source>
        <dbReference type="EMBL" id="KAI0496626.1"/>
    </source>
</evidence>
<evidence type="ECO:0000256" key="4">
    <source>
        <dbReference type="ARBA" id="ARBA00023002"/>
    </source>
</evidence>
<evidence type="ECO:0000256" key="2">
    <source>
        <dbReference type="ARBA" id="ARBA00022617"/>
    </source>
</evidence>
<keyword evidence="2 6" id="KW-0349">Heme</keyword>
<keyword evidence="3 6" id="KW-0479">Metal-binding</keyword>
<protein>
    <recommendedName>
        <fullName evidence="11">Cytochrome P450</fullName>
    </recommendedName>
</protein>
<feature type="binding site" description="axial binding residue" evidence="6">
    <location>
        <position position="438"/>
    </location>
    <ligand>
        <name>heme</name>
        <dbReference type="ChEBI" id="CHEBI:30413"/>
    </ligand>
    <ligandPart>
        <name>Fe</name>
        <dbReference type="ChEBI" id="CHEBI:18248"/>
    </ligandPart>
</feature>
<dbReference type="PRINTS" id="PR00385">
    <property type="entry name" value="P450"/>
</dbReference>
<dbReference type="PROSITE" id="PS00086">
    <property type="entry name" value="CYTOCHROME_P450"/>
    <property type="match status" value="1"/>
</dbReference>
<dbReference type="SMR" id="A0A8T3AJ84"/>
<keyword evidence="7" id="KW-0503">Monooxygenase</keyword>
<comment type="caution">
    <text evidence="9">The sequence shown here is derived from an EMBL/GenBank/DDBJ whole genome shotgun (WGS) entry which is preliminary data.</text>
</comment>
<dbReference type="GO" id="GO:0016705">
    <property type="term" value="F:oxidoreductase activity, acting on paired donors, with incorporation or reduction of molecular oxygen"/>
    <property type="evidence" value="ECO:0007669"/>
    <property type="project" value="InterPro"/>
</dbReference>
<evidence type="ECO:0008006" key="11">
    <source>
        <dbReference type="Google" id="ProtNLM"/>
    </source>
</evidence>
<dbReference type="Proteomes" id="UP000829196">
    <property type="component" value="Unassembled WGS sequence"/>
</dbReference>
<proteinExistence type="inferred from homology"/>
<dbReference type="PANTHER" id="PTHR47955">
    <property type="entry name" value="CYTOCHROME P450 FAMILY 71 PROTEIN"/>
    <property type="match status" value="1"/>
</dbReference>
<dbReference type="PRINTS" id="PR00463">
    <property type="entry name" value="EP450I"/>
</dbReference>
<dbReference type="SUPFAM" id="SSF48264">
    <property type="entry name" value="Cytochrome P450"/>
    <property type="match status" value="1"/>
</dbReference>